<evidence type="ECO:0000256" key="7">
    <source>
        <dbReference type="ARBA" id="ARBA00023288"/>
    </source>
</evidence>
<comment type="similarity">
    <text evidence="2 9">Belongs to the phospholipase D family.</text>
</comment>
<dbReference type="SMART" id="SM00155">
    <property type="entry name" value="PLDc"/>
    <property type="match status" value="2"/>
</dbReference>
<evidence type="ECO:0000313" key="13">
    <source>
        <dbReference type="Proteomes" id="UP000694888"/>
    </source>
</evidence>
<feature type="compositionally biased region" description="Basic residues" evidence="10">
    <location>
        <begin position="783"/>
        <end position="795"/>
    </location>
</feature>
<reference evidence="14" key="1">
    <citation type="submission" date="2025-08" db="UniProtKB">
        <authorList>
            <consortium name="RefSeq"/>
        </authorList>
    </citation>
    <scope>IDENTIFICATION</scope>
</reference>
<dbReference type="Pfam" id="PF00614">
    <property type="entry name" value="PLDc"/>
    <property type="match status" value="2"/>
</dbReference>
<feature type="region of interest" description="Disordered" evidence="10">
    <location>
        <begin position="768"/>
        <end position="923"/>
    </location>
</feature>
<organism evidence="13 14">
    <name type="scientific">Aplysia californica</name>
    <name type="common">California sea hare</name>
    <dbReference type="NCBI Taxonomy" id="6500"/>
    <lineage>
        <taxon>Eukaryota</taxon>
        <taxon>Metazoa</taxon>
        <taxon>Spiralia</taxon>
        <taxon>Lophotrochozoa</taxon>
        <taxon>Mollusca</taxon>
        <taxon>Gastropoda</taxon>
        <taxon>Heterobranchia</taxon>
        <taxon>Euthyneura</taxon>
        <taxon>Tectipleura</taxon>
        <taxon>Aplysiida</taxon>
        <taxon>Aplysioidea</taxon>
        <taxon>Aplysiidae</taxon>
        <taxon>Aplysia</taxon>
    </lineage>
</organism>
<dbReference type="SUPFAM" id="SSF50729">
    <property type="entry name" value="PH domain-like"/>
    <property type="match status" value="1"/>
</dbReference>
<gene>
    <name evidence="14" type="primary">LOC101857283</name>
</gene>
<keyword evidence="13" id="KW-1185">Reference proteome</keyword>
<feature type="compositionally biased region" description="Low complexity" evidence="10">
    <location>
        <begin position="610"/>
        <end position="621"/>
    </location>
</feature>
<feature type="compositionally biased region" description="Polar residues" evidence="10">
    <location>
        <begin position="911"/>
        <end position="921"/>
    </location>
</feature>
<dbReference type="InterPro" id="IPR011993">
    <property type="entry name" value="PH-like_dom_sf"/>
</dbReference>
<evidence type="ECO:0000256" key="4">
    <source>
        <dbReference type="ARBA" id="ARBA00022801"/>
    </source>
</evidence>
<dbReference type="PROSITE" id="PS50195">
    <property type="entry name" value="PX"/>
    <property type="match status" value="1"/>
</dbReference>
<dbReference type="Pfam" id="PF00787">
    <property type="entry name" value="PX"/>
    <property type="match status" value="1"/>
</dbReference>
<dbReference type="InterPro" id="IPR036871">
    <property type="entry name" value="PX_dom_sf"/>
</dbReference>
<feature type="compositionally biased region" description="Polar residues" evidence="10">
    <location>
        <begin position="624"/>
        <end position="634"/>
    </location>
</feature>
<feature type="compositionally biased region" description="Basic and acidic residues" evidence="10">
    <location>
        <begin position="673"/>
        <end position="685"/>
    </location>
</feature>
<dbReference type="PANTHER" id="PTHR18896:SF76">
    <property type="entry name" value="PHOSPHOLIPASE"/>
    <property type="match status" value="1"/>
</dbReference>
<dbReference type="InterPro" id="IPR016555">
    <property type="entry name" value="PLipase_D_euk"/>
</dbReference>
<feature type="compositionally biased region" description="Low complexity" evidence="10">
    <location>
        <begin position="878"/>
        <end position="891"/>
    </location>
</feature>
<feature type="domain" description="PLD phosphodiesterase" evidence="11">
    <location>
        <begin position="484"/>
        <end position="511"/>
    </location>
</feature>
<dbReference type="Gene3D" id="2.30.29.30">
    <property type="entry name" value="Pleckstrin-homology domain (PH domain)/Phosphotyrosine-binding domain (PTB)"/>
    <property type="match status" value="1"/>
</dbReference>
<feature type="compositionally biased region" description="Low complexity" evidence="10">
    <location>
        <begin position="523"/>
        <end position="538"/>
    </location>
</feature>
<dbReference type="SUPFAM" id="SSF56024">
    <property type="entry name" value="Phospholipase D/nuclease"/>
    <property type="match status" value="3"/>
</dbReference>
<sequence>MASGDSSATIDTTGEFLRSFSVVRAGESDSDSDFDELSPIPETPGEGLDFTNADSIDEGDGNDQTLIPFASRFRTPVAFSTSQRDNCWIPGLPIAVTIESFERHAALKMLHPNLYAIRVKHGVYEWVIHRRYKHFRQLHDSLTFFRARYKLPLPNKEYHERRRTIMKDLKGMKERQRQQKSVRLPKRPEYLVGEDRIPSRMKQLEQYLQNLVTCRSYRNHPATLEFFEVSSFSFINKLGAKSKEGLIEKCSGGRRINIQCCGCLQNLHFAGTWNNRWLIVKDNFIGYIRPEDGELSDVMLMDSAFKVKCGLSNTGAKHGVQIENMNRKLLIKCWTSRKGKEWAEMISSVAQNQALEYTQRNRFESYAPTREKEFARWFVDGRSYFEAVADALEKAREEIYITDWWLSPEIYLKRPIVDGDKWRLDVILKRKAEQGVKIFILLYKEIEAALTIKSIYSKQTLMSQCPENIKVLRHPDHIPGTGVLLWAHHEKVVVIDQQIAFTGGLDLCYGRWDDDMHRMKDLGSVSLKPPSPGGSPLSAREHSSHTELSVMTSDENLSAMDTGPSVIVTPADKVLENGETVSQHKSENHSDAAEAVQNTNQNGDLVSGSAPDCDPPAGAAGVSDSPSSTNRNVTSEFAGQPVEANVVVKGHELCNDADTSSTEKGISASDKQALGEDSREVDSPAKNDGVVRQQGQKQLLRQQSSIVDMEGFSESAIDEINESMQPFKEIGDLSHFKASTADGSSTVAHEEVTIVVHQDSIDKEIVCSPFADDPKRSPVAAKKSSRSPLGRRKKKDAGAPSGASSGETPSGERVIKASHLWKRRSKNKRSLELVIPENKGIYRKTEDSSGGGTSLKTEHAGGANGLPANHDEEKPRADSNSSAGSRASNSDLITSDKQTPVGKEPNRSKENSTPGTATSLGGINFSGAANAMNALRKMLHLKEENNNDGGEGDNGSRSSADDPSHAARRRWKMIFNVSKFESMVRTPQVPERVDERLFYNQNVKFPTSKSRLKLVQSFREGVDKLKRHERKSSLELYEKGDLKDRLPVPPSQGGLQHTSSEEDILERGLLGSTKLWIGKDYVNFIYKDFVNLEQPFEDFIDRTKCPRMPWHDIGCVLYGKSARDLARHFIGRWNFTKLEKCKKNPNFPLLTPKTTTKVYIPRLIRDITFEVKVQVLRSCTGWSAGVGETENSIHKAYEHCIENARDFIYIENQFFITQTGTSNTVHNCIGNALYKRILRAHRSSSAFKVYVVMPLLPAFEGEFGTNTGAALQAVTHWNYSSICRGENSLMHQLAREIPDPNKYIVFCGLRTWDKLDNKLMTELIYVHSKLMIVDDDTVIIGSANINDRSLLGPRDSEIAVMFEDIHKVDVVVNEKQYQAGRFASSLRWTIFREHLGLLHEADFVDLTDITRDSFYKDVWIRRAAVNTTCYDKVFRCLPTDNVKNFSELRQYQSVTPLAQIDQEESMKWLNKIRGHLVLIPLQFLHQESLTPKVGQKEALLPTYLWT</sequence>
<protein>
    <recommendedName>
        <fullName evidence="9">Phospholipase</fullName>
        <ecNumber evidence="9">3.1.4.4</ecNumber>
    </recommendedName>
</protein>
<keyword evidence="6" id="KW-0443">Lipid metabolism</keyword>
<keyword evidence="4 9" id="KW-0378">Hydrolase</keyword>
<keyword evidence="5 9" id="KW-0442">Lipid degradation</keyword>
<feature type="region of interest" description="Disordered" evidence="10">
    <location>
        <begin position="656"/>
        <end position="703"/>
    </location>
</feature>
<feature type="domain" description="PLD phosphodiesterase" evidence="11">
    <location>
        <begin position="1322"/>
        <end position="1349"/>
    </location>
</feature>
<evidence type="ECO:0000256" key="6">
    <source>
        <dbReference type="ARBA" id="ARBA00023098"/>
    </source>
</evidence>
<dbReference type="RefSeq" id="XP_012944337.1">
    <property type="nucleotide sequence ID" value="XM_013088883.2"/>
</dbReference>
<comment type="subcellular location">
    <subcellularLocation>
        <location evidence="8">Endomembrane system</location>
        <topology evidence="8">Lipid-anchor</topology>
    </subcellularLocation>
</comment>
<evidence type="ECO:0000313" key="14">
    <source>
        <dbReference type="RefSeq" id="XP_012944337.1"/>
    </source>
</evidence>
<evidence type="ECO:0000259" key="11">
    <source>
        <dbReference type="PROSITE" id="PS50035"/>
    </source>
</evidence>
<dbReference type="PANTHER" id="PTHR18896">
    <property type="entry name" value="PHOSPHOLIPASE D"/>
    <property type="match status" value="1"/>
</dbReference>
<dbReference type="EC" id="3.1.4.4" evidence="9"/>
<dbReference type="SMART" id="SM00312">
    <property type="entry name" value="PX"/>
    <property type="match status" value="1"/>
</dbReference>
<evidence type="ECO:0000256" key="1">
    <source>
        <dbReference type="ARBA" id="ARBA00000798"/>
    </source>
</evidence>
<feature type="region of interest" description="Disordered" evidence="10">
    <location>
        <begin position="523"/>
        <end position="548"/>
    </location>
</feature>
<dbReference type="GeneID" id="101857283"/>
<dbReference type="InterPro" id="IPR001683">
    <property type="entry name" value="PX_dom"/>
</dbReference>
<dbReference type="CDD" id="cd09141">
    <property type="entry name" value="PLDc_vPLD1_2_yPLD_like_2"/>
    <property type="match status" value="1"/>
</dbReference>
<accession>A0ABM1AB51</accession>
<name>A0ABM1AB51_APLCA</name>
<evidence type="ECO:0000256" key="9">
    <source>
        <dbReference type="PIRNR" id="PIRNR009376"/>
    </source>
</evidence>
<keyword evidence="3" id="KW-0677">Repeat</keyword>
<evidence type="ECO:0000256" key="5">
    <source>
        <dbReference type="ARBA" id="ARBA00022963"/>
    </source>
</evidence>
<dbReference type="CDD" id="cd09138">
    <property type="entry name" value="PLDc_vPLD1_2_yPLD_like_1"/>
    <property type="match status" value="1"/>
</dbReference>
<evidence type="ECO:0000256" key="8">
    <source>
        <dbReference type="ARBA" id="ARBA00037868"/>
    </source>
</evidence>
<dbReference type="PIRSF" id="PIRSF009376">
    <property type="entry name" value="Phospholipase_D_euk"/>
    <property type="match status" value="1"/>
</dbReference>
<proteinExistence type="inferred from homology"/>
<evidence type="ECO:0000256" key="3">
    <source>
        <dbReference type="ARBA" id="ARBA00022737"/>
    </source>
</evidence>
<feature type="region of interest" description="Disordered" evidence="10">
    <location>
        <begin position="27"/>
        <end position="47"/>
    </location>
</feature>
<feature type="compositionally biased region" description="Low complexity" evidence="10">
    <location>
        <begin position="690"/>
        <end position="703"/>
    </location>
</feature>
<dbReference type="Gene3D" id="3.30.1520.10">
    <property type="entry name" value="Phox-like domain"/>
    <property type="match status" value="1"/>
</dbReference>
<dbReference type="PROSITE" id="PS50035">
    <property type="entry name" value="PLD"/>
    <property type="match status" value="2"/>
</dbReference>
<feature type="domain" description="PX" evidence="12">
    <location>
        <begin position="93"/>
        <end position="234"/>
    </location>
</feature>
<evidence type="ECO:0000256" key="10">
    <source>
        <dbReference type="SAM" id="MobiDB-lite"/>
    </source>
</evidence>
<dbReference type="CDD" id="cd01254">
    <property type="entry name" value="PH_PLD"/>
    <property type="match status" value="1"/>
</dbReference>
<evidence type="ECO:0000259" key="12">
    <source>
        <dbReference type="PROSITE" id="PS50195"/>
    </source>
</evidence>
<dbReference type="Proteomes" id="UP000694888">
    <property type="component" value="Unplaced"/>
</dbReference>
<feature type="region of interest" description="Disordered" evidence="10">
    <location>
        <begin position="944"/>
        <end position="965"/>
    </location>
</feature>
<feature type="region of interest" description="Disordered" evidence="10">
    <location>
        <begin position="601"/>
        <end position="634"/>
    </location>
</feature>
<keyword evidence="7" id="KW-0449">Lipoprotein</keyword>
<comment type="catalytic activity">
    <reaction evidence="1 9">
        <text>a 1,2-diacyl-sn-glycero-3-phosphocholine + H2O = a 1,2-diacyl-sn-glycero-3-phosphate + choline + H(+)</text>
        <dbReference type="Rhea" id="RHEA:14445"/>
        <dbReference type="ChEBI" id="CHEBI:15354"/>
        <dbReference type="ChEBI" id="CHEBI:15377"/>
        <dbReference type="ChEBI" id="CHEBI:15378"/>
        <dbReference type="ChEBI" id="CHEBI:57643"/>
        <dbReference type="ChEBI" id="CHEBI:58608"/>
        <dbReference type="EC" id="3.1.4.4"/>
    </reaction>
</comment>
<dbReference type="Gene3D" id="3.30.870.10">
    <property type="entry name" value="Endonuclease Chain A"/>
    <property type="match status" value="2"/>
</dbReference>
<dbReference type="InterPro" id="IPR015679">
    <property type="entry name" value="PLipase_D_fam"/>
</dbReference>
<dbReference type="InterPro" id="IPR001736">
    <property type="entry name" value="PLipase_D/transphosphatidylase"/>
</dbReference>
<evidence type="ECO:0000256" key="2">
    <source>
        <dbReference type="ARBA" id="ARBA00008664"/>
    </source>
</evidence>
<feature type="compositionally biased region" description="Basic residues" evidence="10">
    <location>
        <begin position="819"/>
        <end position="828"/>
    </location>
</feature>
<dbReference type="SUPFAM" id="SSF64268">
    <property type="entry name" value="PX domain"/>
    <property type="match status" value="1"/>
</dbReference>